<reference evidence="8 9" key="1">
    <citation type="submission" date="2024-11" db="EMBL/GenBank/DDBJ databases">
        <title>Adaptive evolution of stress response genes in parasites aligns with host niche diversity.</title>
        <authorList>
            <person name="Hahn C."/>
            <person name="Resl P."/>
        </authorList>
    </citation>
    <scope>NUCLEOTIDE SEQUENCE [LARGE SCALE GENOMIC DNA]</scope>
    <source>
        <strain evidence="8">EGGRZ-B1_66</strain>
        <tissue evidence="8">Body</tissue>
    </source>
</reference>
<evidence type="ECO:0000256" key="4">
    <source>
        <dbReference type="ARBA" id="ARBA00023065"/>
    </source>
</evidence>
<feature type="transmembrane region" description="Helical" evidence="7">
    <location>
        <begin position="33"/>
        <end position="51"/>
    </location>
</feature>
<organism evidence="8 9">
    <name type="scientific">Cichlidogyrus casuarinus</name>
    <dbReference type="NCBI Taxonomy" id="1844966"/>
    <lineage>
        <taxon>Eukaryota</taxon>
        <taxon>Metazoa</taxon>
        <taxon>Spiralia</taxon>
        <taxon>Lophotrochozoa</taxon>
        <taxon>Platyhelminthes</taxon>
        <taxon>Monogenea</taxon>
        <taxon>Monopisthocotylea</taxon>
        <taxon>Dactylogyridea</taxon>
        <taxon>Ancyrocephalidae</taxon>
        <taxon>Cichlidogyrus</taxon>
    </lineage>
</organism>
<protein>
    <submittedName>
        <fullName evidence="8">Uncharacterized protein</fullName>
    </submittedName>
</protein>
<feature type="transmembrane region" description="Helical" evidence="7">
    <location>
        <begin position="72"/>
        <end position="95"/>
    </location>
</feature>
<keyword evidence="7" id="KW-0472">Membrane</keyword>
<evidence type="ECO:0000313" key="9">
    <source>
        <dbReference type="Proteomes" id="UP001626550"/>
    </source>
</evidence>
<dbReference type="InterPro" id="IPR052076">
    <property type="entry name" value="TRP_cation_channel"/>
</dbReference>
<dbReference type="PANTHER" id="PTHR47143:SF1">
    <property type="entry name" value="ION_TRANS DOMAIN-CONTAINING PROTEIN"/>
    <property type="match status" value="1"/>
</dbReference>
<dbReference type="Proteomes" id="UP001626550">
    <property type="component" value="Unassembled WGS sequence"/>
</dbReference>
<sequence>MENVMELALYLMTLPTLWNFTTCQSKTGLRLEWQWQLGSTCVLLAWLNLLVSMRKLPYFGIYVIMKLKVLKTFLQFSFIYLPMLVAFAMSFTLILGNHESFSDLRTSSFKVAVMTIGELDAANVSFTSVIINYALMSNN</sequence>
<keyword evidence="7" id="KW-0812">Transmembrane</keyword>
<dbReference type="EMBL" id="JBJKFK010001901">
    <property type="protein sequence ID" value="KAL3312034.1"/>
    <property type="molecule type" value="Genomic_DNA"/>
</dbReference>
<evidence type="ECO:0000256" key="3">
    <source>
        <dbReference type="ARBA" id="ARBA00023043"/>
    </source>
</evidence>
<keyword evidence="5" id="KW-0325">Glycoprotein</keyword>
<keyword evidence="7" id="KW-1133">Transmembrane helix</keyword>
<keyword evidence="2" id="KW-0677">Repeat</keyword>
<evidence type="ECO:0000256" key="7">
    <source>
        <dbReference type="SAM" id="Phobius"/>
    </source>
</evidence>
<evidence type="ECO:0000256" key="5">
    <source>
        <dbReference type="ARBA" id="ARBA00023180"/>
    </source>
</evidence>
<keyword evidence="6" id="KW-0407">Ion channel</keyword>
<evidence type="ECO:0000256" key="1">
    <source>
        <dbReference type="ARBA" id="ARBA00022448"/>
    </source>
</evidence>
<keyword evidence="3" id="KW-0040">ANK repeat</keyword>
<dbReference type="PANTHER" id="PTHR47143">
    <property type="entry name" value="TRANSIENT RECEPTOR POTENTIAL CATION CHANNEL PROTEIN PAINLESS"/>
    <property type="match status" value="1"/>
</dbReference>
<gene>
    <name evidence="8" type="ORF">Ciccas_009380</name>
</gene>
<name>A0ABD2PXF2_9PLAT</name>
<keyword evidence="4" id="KW-0406">Ion transport</keyword>
<keyword evidence="1" id="KW-0813">Transport</keyword>
<proteinExistence type="predicted"/>
<dbReference type="AlphaFoldDB" id="A0ABD2PXF2"/>
<evidence type="ECO:0000256" key="2">
    <source>
        <dbReference type="ARBA" id="ARBA00022737"/>
    </source>
</evidence>
<keyword evidence="9" id="KW-1185">Reference proteome</keyword>
<evidence type="ECO:0000313" key="8">
    <source>
        <dbReference type="EMBL" id="KAL3312034.1"/>
    </source>
</evidence>
<comment type="caution">
    <text evidence="8">The sequence shown here is derived from an EMBL/GenBank/DDBJ whole genome shotgun (WGS) entry which is preliminary data.</text>
</comment>
<accession>A0ABD2PXF2</accession>
<evidence type="ECO:0000256" key="6">
    <source>
        <dbReference type="ARBA" id="ARBA00023303"/>
    </source>
</evidence>
<dbReference type="GO" id="GO:0034220">
    <property type="term" value="P:monoatomic ion transmembrane transport"/>
    <property type="evidence" value="ECO:0007669"/>
    <property type="project" value="UniProtKB-KW"/>
</dbReference>